<dbReference type="Proteomes" id="UP000231139">
    <property type="component" value="Unassembled WGS sequence"/>
</dbReference>
<name>A0A2H0N1J0_9BACT</name>
<accession>A0A2H0N1J0</accession>
<dbReference type="EMBL" id="PCWK01000014">
    <property type="protein sequence ID" value="PIR02772.1"/>
    <property type="molecule type" value="Genomic_DNA"/>
</dbReference>
<evidence type="ECO:0000313" key="2">
    <source>
        <dbReference type="EMBL" id="PIR02772.1"/>
    </source>
</evidence>
<protein>
    <submittedName>
        <fullName evidence="2">Uncharacterized protein</fullName>
    </submittedName>
</protein>
<proteinExistence type="predicted"/>
<comment type="caution">
    <text evidence="2">The sequence shown here is derived from an EMBL/GenBank/DDBJ whole genome shotgun (WGS) entry which is preliminary data.</text>
</comment>
<gene>
    <name evidence="2" type="ORF">COV62_00585</name>
</gene>
<reference evidence="2 3" key="1">
    <citation type="submission" date="2017-09" db="EMBL/GenBank/DDBJ databases">
        <title>Depth-based differentiation of microbial function through sediment-hosted aquifers and enrichment of novel symbionts in the deep terrestrial subsurface.</title>
        <authorList>
            <person name="Probst A.J."/>
            <person name="Ladd B."/>
            <person name="Jarett J.K."/>
            <person name="Geller-Mcgrath D.E."/>
            <person name="Sieber C.M."/>
            <person name="Emerson J.B."/>
            <person name="Anantharaman K."/>
            <person name="Thomas B.C."/>
            <person name="Malmstrom R."/>
            <person name="Stieglmeier M."/>
            <person name="Klingl A."/>
            <person name="Woyke T."/>
            <person name="Ryan C.M."/>
            <person name="Banfield J.F."/>
        </authorList>
    </citation>
    <scope>NUCLEOTIDE SEQUENCE [LARGE SCALE GENOMIC DNA]</scope>
    <source>
        <strain evidence="2">CG11_big_fil_rev_8_21_14_0_20_35_11</strain>
    </source>
</reference>
<evidence type="ECO:0000256" key="1">
    <source>
        <dbReference type="SAM" id="MobiDB-lite"/>
    </source>
</evidence>
<organism evidence="2 3">
    <name type="scientific">Candidatus Nealsonbacteria bacterium CG11_big_fil_rev_8_21_14_0_20_35_11</name>
    <dbReference type="NCBI Taxonomy" id="1974713"/>
    <lineage>
        <taxon>Bacteria</taxon>
        <taxon>Candidatus Nealsoniibacteriota</taxon>
    </lineage>
</organism>
<evidence type="ECO:0000313" key="3">
    <source>
        <dbReference type="Proteomes" id="UP000231139"/>
    </source>
</evidence>
<dbReference type="AlphaFoldDB" id="A0A2H0N1J0"/>
<feature type="compositionally biased region" description="Basic and acidic residues" evidence="1">
    <location>
        <begin position="123"/>
        <end position="162"/>
    </location>
</feature>
<feature type="region of interest" description="Disordered" evidence="1">
    <location>
        <begin position="109"/>
        <end position="162"/>
    </location>
</feature>
<sequence length="162" mass="18833">MPEKYTKEQLWELYQKLPPELQEAIFSEETANNIYSVCEKNGIVDDKIPKIAKLTGDILLGLLPPEDFQASLELDLDLKSDLAKKISQEIHRFVFYPVRTKLSELYRKEIPTPAGEPSELEPEEKMEKELAKEKLIKEKERMRAGRKTPEKEDIYREPAGEK</sequence>